<dbReference type="GO" id="GO:0005524">
    <property type="term" value="F:ATP binding"/>
    <property type="evidence" value="ECO:0007669"/>
    <property type="project" value="UniProtKB-KW"/>
</dbReference>
<evidence type="ECO:0000256" key="8">
    <source>
        <dbReference type="ARBA" id="ARBA00048258"/>
    </source>
</evidence>
<dbReference type="PANTHER" id="PTHR21299:SF1">
    <property type="entry name" value="PANTOATE--BETA-ALANINE LIGASE"/>
    <property type="match status" value="1"/>
</dbReference>
<comment type="catalytic activity">
    <reaction evidence="8">
        <text>(R)-pantoate + beta-alanine + ATP = (R)-pantothenate + AMP + diphosphate + H(+)</text>
        <dbReference type="Rhea" id="RHEA:10912"/>
        <dbReference type="ChEBI" id="CHEBI:15378"/>
        <dbReference type="ChEBI" id="CHEBI:15980"/>
        <dbReference type="ChEBI" id="CHEBI:29032"/>
        <dbReference type="ChEBI" id="CHEBI:30616"/>
        <dbReference type="ChEBI" id="CHEBI:33019"/>
        <dbReference type="ChEBI" id="CHEBI:57966"/>
        <dbReference type="ChEBI" id="CHEBI:456215"/>
        <dbReference type="EC" id="6.3.2.1"/>
    </reaction>
</comment>
<dbReference type="SUPFAM" id="SSF52374">
    <property type="entry name" value="Nucleotidylyl transferase"/>
    <property type="match status" value="1"/>
</dbReference>
<comment type="pathway">
    <text evidence="1">Cofactor biosynthesis; (R)-pantothenate biosynthesis; (R)-pantothenate from (R)-pantoate and beta-alanine: step 1/1.</text>
</comment>
<protein>
    <recommendedName>
        <fullName evidence="3">pantoate--beta-alanine ligase (AMP-forming)</fullName>
        <ecNumber evidence="3">6.3.2.1</ecNumber>
    </recommendedName>
</protein>
<dbReference type="GO" id="GO:0015940">
    <property type="term" value="P:pantothenate biosynthetic process"/>
    <property type="evidence" value="ECO:0007669"/>
    <property type="project" value="UniProtKB-UniPathway"/>
</dbReference>
<evidence type="ECO:0000313" key="9">
    <source>
        <dbReference type="EMBL" id="SFV52890.1"/>
    </source>
</evidence>
<evidence type="ECO:0000256" key="1">
    <source>
        <dbReference type="ARBA" id="ARBA00004990"/>
    </source>
</evidence>
<dbReference type="Gene3D" id="3.40.50.620">
    <property type="entry name" value="HUPs"/>
    <property type="match status" value="1"/>
</dbReference>
<name>A0A1W1BH55_9ZZZZ</name>
<evidence type="ECO:0000256" key="7">
    <source>
        <dbReference type="ARBA" id="ARBA00022840"/>
    </source>
</evidence>
<organism evidence="9">
    <name type="scientific">hydrothermal vent metagenome</name>
    <dbReference type="NCBI Taxonomy" id="652676"/>
    <lineage>
        <taxon>unclassified sequences</taxon>
        <taxon>metagenomes</taxon>
        <taxon>ecological metagenomes</taxon>
    </lineage>
</organism>
<dbReference type="UniPathway" id="UPA00028">
    <property type="reaction ID" value="UER00005"/>
</dbReference>
<dbReference type="InterPro" id="IPR004821">
    <property type="entry name" value="Cyt_trans-like"/>
</dbReference>
<dbReference type="InterPro" id="IPR014729">
    <property type="entry name" value="Rossmann-like_a/b/a_fold"/>
</dbReference>
<dbReference type="InterPro" id="IPR042176">
    <property type="entry name" value="Pantoate_ligase_C"/>
</dbReference>
<accession>A0A1W1BH55</accession>
<dbReference type="CDD" id="cd00560">
    <property type="entry name" value="PanC"/>
    <property type="match status" value="1"/>
</dbReference>
<evidence type="ECO:0000256" key="2">
    <source>
        <dbReference type="ARBA" id="ARBA00009256"/>
    </source>
</evidence>
<evidence type="ECO:0000256" key="3">
    <source>
        <dbReference type="ARBA" id="ARBA00012219"/>
    </source>
</evidence>
<proteinExistence type="inferred from homology"/>
<dbReference type="Pfam" id="PF02569">
    <property type="entry name" value="Pantoate_ligase"/>
    <property type="match status" value="1"/>
</dbReference>
<dbReference type="Gene3D" id="3.30.1300.10">
    <property type="entry name" value="Pantoate-beta-alanine ligase, C-terminal domain"/>
    <property type="match status" value="1"/>
</dbReference>
<dbReference type="InterPro" id="IPR003721">
    <property type="entry name" value="Pantoate_ligase"/>
</dbReference>
<keyword evidence="4 9" id="KW-0436">Ligase</keyword>
<gene>
    <name evidence="9" type="ORF">MNB_SV-10-642</name>
</gene>
<dbReference type="NCBIfam" id="TIGR00018">
    <property type="entry name" value="panC"/>
    <property type="match status" value="1"/>
</dbReference>
<evidence type="ECO:0000256" key="4">
    <source>
        <dbReference type="ARBA" id="ARBA00022598"/>
    </source>
</evidence>
<dbReference type="NCBIfam" id="TIGR00125">
    <property type="entry name" value="cyt_tran_rel"/>
    <property type="match status" value="1"/>
</dbReference>
<dbReference type="PANTHER" id="PTHR21299">
    <property type="entry name" value="CYTIDYLATE KINASE/PANTOATE-BETA-ALANINE LIGASE"/>
    <property type="match status" value="1"/>
</dbReference>
<reference evidence="9" key="1">
    <citation type="submission" date="2016-10" db="EMBL/GenBank/DDBJ databases">
        <authorList>
            <person name="de Groot N.N."/>
        </authorList>
    </citation>
    <scope>NUCLEOTIDE SEQUENCE</scope>
</reference>
<dbReference type="GO" id="GO:0004592">
    <property type="term" value="F:pantoate-beta-alanine ligase activity"/>
    <property type="evidence" value="ECO:0007669"/>
    <property type="project" value="UniProtKB-EC"/>
</dbReference>
<keyword evidence="5" id="KW-0566">Pantothenate biosynthesis</keyword>
<keyword evidence="7" id="KW-0067">ATP-binding</keyword>
<dbReference type="EMBL" id="FPHL01000003">
    <property type="protein sequence ID" value="SFV52890.1"/>
    <property type="molecule type" value="Genomic_DNA"/>
</dbReference>
<dbReference type="AlphaFoldDB" id="A0A1W1BH55"/>
<dbReference type="EC" id="6.3.2.1" evidence="3"/>
<evidence type="ECO:0000256" key="6">
    <source>
        <dbReference type="ARBA" id="ARBA00022741"/>
    </source>
</evidence>
<evidence type="ECO:0000256" key="5">
    <source>
        <dbReference type="ARBA" id="ARBA00022655"/>
    </source>
</evidence>
<dbReference type="GO" id="GO:0005829">
    <property type="term" value="C:cytosol"/>
    <property type="evidence" value="ECO:0007669"/>
    <property type="project" value="TreeGrafter"/>
</dbReference>
<keyword evidence="6" id="KW-0547">Nucleotide-binding</keyword>
<sequence length="274" mass="31012">MVIVRTIQEMHEAKEELHGSIGFVPTMGALHQGHLSLIQQAKKENDHLIVSIFVNPTQFLEGEDLDAYPRREEADRKICEVAGVDIVFIPTIGQMYEKDELCIGAPAIRGYILEGEKRPGHFDGMLQVVMKLLNLSGATRAYFGKKDAQQLALITQMVRNYFMEVEIIPCEIVRDEKGLALSSRNAYLTEEEKQRALSLSRSLKRATKMVMQGELDVETIKKEMLQVLSEADSVEYIAIVDRQFRALEQVEIGNTIILVAAWVGKPRLIDNIWI</sequence>
<dbReference type="HAMAP" id="MF_00158">
    <property type="entry name" value="PanC"/>
    <property type="match status" value="1"/>
</dbReference>
<comment type="similarity">
    <text evidence="2">Belongs to the pantothenate synthetase family.</text>
</comment>